<evidence type="ECO:0000259" key="1">
    <source>
        <dbReference type="SMART" id="SM00465"/>
    </source>
</evidence>
<evidence type="ECO:0000313" key="2">
    <source>
        <dbReference type="EMBL" id="QHT15065.1"/>
    </source>
</evidence>
<dbReference type="SUPFAM" id="SSF82771">
    <property type="entry name" value="GIY-YIG endonuclease"/>
    <property type="match status" value="1"/>
</dbReference>
<dbReference type="SMART" id="SM00465">
    <property type="entry name" value="GIYc"/>
    <property type="match status" value="1"/>
</dbReference>
<dbReference type="InterPro" id="IPR000305">
    <property type="entry name" value="GIY-YIG_endonuc"/>
</dbReference>
<name>A0A6C0DHQ0_9ZZZZ</name>
<dbReference type="Gene3D" id="3.40.1440.10">
    <property type="entry name" value="GIY-YIG endonuclease"/>
    <property type="match status" value="1"/>
</dbReference>
<dbReference type="EMBL" id="MN739600">
    <property type="protein sequence ID" value="QHT15065.1"/>
    <property type="molecule type" value="Genomic_DNA"/>
</dbReference>
<dbReference type="AlphaFoldDB" id="A0A6C0DHQ0"/>
<sequence>MEIDSLLEKDESYKIRGEIYKITNLITNKMYVGQTRSHYLNKGKYRPFGYIGRFKSHISESKYIDKHYACRYLNSAFNKYGVENFKCELIINCDIVDLDYYEIKYISELDTKYPNGYNLTSGGRNNGFENGKKIVLEEEIKPKQDMSLNPNLKRSEKTKQLISHRLKEYKSNPEIRKDDMKRVQKIHSNNRFDKYKDIHIDSNNIDKYIHVINNNTLGYEYVRVTLNKMRTTFVGKYESIEEIKQRARKFILDILEWQRIQTAGNSLEPSLPLTNGNICEELV</sequence>
<dbReference type="CDD" id="cd10443">
    <property type="entry name" value="GIY-YIG_HE_Tlr8p_PBC-V_like"/>
    <property type="match status" value="1"/>
</dbReference>
<dbReference type="InterPro" id="IPR035901">
    <property type="entry name" value="GIY-YIG_endonuc_sf"/>
</dbReference>
<accession>A0A6C0DHQ0</accession>
<feature type="domain" description="GIY-YIG" evidence="1">
    <location>
        <begin position="16"/>
        <end position="123"/>
    </location>
</feature>
<protein>
    <recommendedName>
        <fullName evidence="1">GIY-YIG domain-containing protein</fullName>
    </recommendedName>
</protein>
<proteinExistence type="predicted"/>
<reference evidence="2" key="1">
    <citation type="journal article" date="2020" name="Nature">
        <title>Giant virus diversity and host interactions through global metagenomics.</title>
        <authorList>
            <person name="Schulz F."/>
            <person name="Roux S."/>
            <person name="Paez-Espino D."/>
            <person name="Jungbluth S."/>
            <person name="Walsh D.A."/>
            <person name="Denef V.J."/>
            <person name="McMahon K.D."/>
            <person name="Konstantinidis K.T."/>
            <person name="Eloe-Fadrosh E.A."/>
            <person name="Kyrpides N.C."/>
            <person name="Woyke T."/>
        </authorList>
    </citation>
    <scope>NUCLEOTIDE SEQUENCE</scope>
    <source>
        <strain evidence="2">GVMAG-M-3300023174-144</strain>
    </source>
</reference>
<organism evidence="2">
    <name type="scientific">viral metagenome</name>
    <dbReference type="NCBI Taxonomy" id="1070528"/>
    <lineage>
        <taxon>unclassified sequences</taxon>
        <taxon>metagenomes</taxon>
        <taxon>organismal metagenomes</taxon>
    </lineage>
</organism>